<dbReference type="InterPro" id="IPR014729">
    <property type="entry name" value="Rossmann-like_a/b/a_fold"/>
</dbReference>
<evidence type="ECO:0000313" key="4">
    <source>
        <dbReference type="Proteomes" id="UP000626109"/>
    </source>
</evidence>
<feature type="region of interest" description="Disordered" evidence="1">
    <location>
        <begin position="551"/>
        <end position="594"/>
    </location>
</feature>
<organism evidence="3 4">
    <name type="scientific">Polarella glacialis</name>
    <name type="common">Dinoflagellate</name>
    <dbReference type="NCBI Taxonomy" id="89957"/>
    <lineage>
        <taxon>Eukaryota</taxon>
        <taxon>Sar</taxon>
        <taxon>Alveolata</taxon>
        <taxon>Dinophyceae</taxon>
        <taxon>Suessiales</taxon>
        <taxon>Suessiaceae</taxon>
        <taxon>Polarella</taxon>
    </lineage>
</organism>
<dbReference type="AlphaFoldDB" id="A0A813JS89"/>
<dbReference type="InterPro" id="IPR004821">
    <property type="entry name" value="Cyt_trans-like"/>
</dbReference>
<dbReference type="Pfam" id="PF13207">
    <property type="entry name" value="AAA_17"/>
    <property type="match status" value="1"/>
</dbReference>
<accession>A0A813JS89</accession>
<dbReference type="Pfam" id="PF01467">
    <property type="entry name" value="CTP_transf_like"/>
    <property type="match status" value="1"/>
</dbReference>
<protein>
    <recommendedName>
        <fullName evidence="2">Cytidyltransferase-like domain-containing protein</fullName>
    </recommendedName>
</protein>
<feature type="compositionally biased region" description="Low complexity" evidence="1">
    <location>
        <begin position="20"/>
        <end position="53"/>
    </location>
</feature>
<dbReference type="Gene3D" id="3.40.50.620">
    <property type="entry name" value="HUPs"/>
    <property type="match status" value="1"/>
</dbReference>
<sequence>MAPSRGTKQPTGQDGRDDLQQQQQPQQQPQQQQQQQQQQPQQPQPQQQQLQQQLQQQQWQKQQARLQQQRLQQPQLQQQQLLSQQQQQRLQQQQLQQQQLQQQLQQQNSQMPPTGQGPPDQTSLSMVVALYFGTFDPIHENHVGLAKFALQQGHAGIVYFVVNGDNPMKPGATAHSDRLRLVQKRVAEEADSRLRCLQLSPNELRKMDWIGRGGICARVKQDSQSQSSEFAGSEIEVAQIMGQDSFEQAVVRSMPVGGRHRRSPAGIFSAKGWRFLVFPRGGAEASQPVQVPKELKNQVTVIEDYSDPILLSSTAVRSALAGHGALEGAIHPRLRDEVAKLYAHTQSAPSGLGPRQKATGELPDGRDSHRFLLLLMGPPGSGKTSLGQELQTSLGFRHISGGDVFRAANSRTSQSEKWSKEGQEQTAAKVFAAIAHAVELLDPEPVSFDGFLPKDMREFEEKVGKVSLLVELDCRMEVLLERLKSRGLRQHDVSRDDEKRVRTYMSAKQRNISGEQLKSFNSGRSVVKSLPADRSWEEVLHGLEELVRQASQEQSLPLPQVRRAPPRPNGTSPPSAKWQPKQLQGGSEVPLREGVPASLDDKFWQKILEELESSPQKSYNLRRNANTMKERSGSRAMKNVNNLVKATLIDWSLQLASDGVGPKQFQVPVILGASAARRLGGCFQVPAFGGVGGSAPVFRCLLLAASAARRLFSGACFWRRRRLGACFQVPAFGGVGGSAPVFRCLLLAASAARRLGACFRCLLLAASAPRRLFSGACSWRRRRLGAWAPVLGACFWRRRRLGASAPVFRCLLLAASEARRLGACFRCLLRAASAARRLGACFQVPVILGASAARRLGACFRCLLLAASAARRLGACFQVPAFGGVGGSAPGCLLLAASAARPPDFSVPAFGGVGGSAAVFRCLLLAASAARRLFSGACFWRRRRLGGCFQVPAFGGVGGSAPGRLFSGACFWRRRRLGACFQVPALGGVGAWAPVLGACFWRRRRLGASAPVFRCPTFWRRRRLGAWAPVLGACFWRRRRLGAWAPVFRCPSFWGRRRLGAWAPVLGACFWRRRRLGASAPVFRCLLLAASAARRLGACFRCLLLAASAPRRLGASAPVFRCLLLAASAARRLGACFRCLLLAASASVEEARRRLGPKLGQVPLPVRAFLSGPFAV</sequence>
<dbReference type="PANTHER" id="PTHR24330:SF19">
    <property type="entry name" value="MEDIATOR OF RNA POLYMERASE II TRANSCRIPTION SUBUNIT 29"/>
    <property type="match status" value="1"/>
</dbReference>
<reference evidence="3" key="1">
    <citation type="submission" date="2021-02" db="EMBL/GenBank/DDBJ databases">
        <authorList>
            <person name="Dougan E. K."/>
            <person name="Rhodes N."/>
            <person name="Thang M."/>
            <person name="Chan C."/>
        </authorList>
    </citation>
    <scope>NUCLEOTIDE SEQUENCE</scope>
</reference>
<proteinExistence type="predicted"/>
<dbReference type="GO" id="GO:0003824">
    <property type="term" value="F:catalytic activity"/>
    <property type="evidence" value="ECO:0007669"/>
    <property type="project" value="InterPro"/>
</dbReference>
<evidence type="ECO:0000313" key="3">
    <source>
        <dbReference type="EMBL" id="CAE8681715.1"/>
    </source>
</evidence>
<dbReference type="Gene3D" id="3.40.50.300">
    <property type="entry name" value="P-loop containing nucleotide triphosphate hydrolases"/>
    <property type="match status" value="1"/>
</dbReference>
<comment type="caution">
    <text evidence="3">The sequence shown here is derived from an EMBL/GenBank/DDBJ whole genome shotgun (WGS) entry which is preliminary data.</text>
</comment>
<dbReference type="InterPro" id="IPR052145">
    <property type="entry name" value="Mediator/Homeobox_domain"/>
</dbReference>
<dbReference type="SUPFAM" id="SSF52374">
    <property type="entry name" value="Nucleotidylyl transferase"/>
    <property type="match status" value="1"/>
</dbReference>
<feature type="compositionally biased region" description="Polar residues" evidence="1">
    <location>
        <begin position="1"/>
        <end position="12"/>
    </location>
</feature>
<evidence type="ECO:0000256" key="1">
    <source>
        <dbReference type="SAM" id="MobiDB-lite"/>
    </source>
</evidence>
<dbReference type="SUPFAM" id="SSF52540">
    <property type="entry name" value="P-loop containing nucleoside triphosphate hydrolases"/>
    <property type="match status" value="1"/>
</dbReference>
<gene>
    <name evidence="3" type="ORF">PGLA2088_LOCUS22566</name>
</gene>
<dbReference type="Proteomes" id="UP000626109">
    <property type="component" value="Unassembled WGS sequence"/>
</dbReference>
<feature type="region of interest" description="Disordered" evidence="1">
    <location>
        <begin position="1"/>
        <end position="53"/>
    </location>
</feature>
<feature type="domain" description="Cytidyltransferase-like" evidence="2">
    <location>
        <begin position="130"/>
        <end position="185"/>
    </location>
</feature>
<name>A0A813JS89_POLGL</name>
<dbReference type="InterPro" id="IPR027417">
    <property type="entry name" value="P-loop_NTPase"/>
</dbReference>
<evidence type="ECO:0000259" key="2">
    <source>
        <dbReference type="Pfam" id="PF01467"/>
    </source>
</evidence>
<dbReference type="PANTHER" id="PTHR24330">
    <property type="entry name" value="HOMEOBOX PROTEIN BARH-LIKE"/>
    <property type="match status" value="1"/>
</dbReference>
<dbReference type="EMBL" id="CAJNNW010025984">
    <property type="protein sequence ID" value="CAE8681715.1"/>
    <property type="molecule type" value="Genomic_DNA"/>
</dbReference>